<proteinExistence type="predicted"/>
<keyword evidence="3" id="KW-1185">Reference proteome</keyword>
<sequence>MSYQGSNAGRDRSVSHRGRDDNEYAPLPHHNDRGNGSIADYSRTVKDVGDGRMSTTSVRVRTRNTGPPISYNNTRYGNDGNGRSQSRNGSIRAPSVAFDGAARPASHRSESISGGGGRSYSPERHRPLQRKTGSHYGSQRAPSVSSEKTARPPIPRARGRDTDPQASDIQSYTSGQHNGYTSSHHNDRRSQRGKSKSELAGLSEQTESLNLGDPNHDRVARWSKGVESGTGGDSSDDEPPTELRSVNREGSNAPSSLYERSNSGRDRERLRSDDRYSRSDTSRKSYIPPPPGSFAADFPPNDTRSQSNALALQQCRDDHAPRKARSHRPYDHDGYASSDAPSRAPRSRQPYVAPARTSRNPPPPPHRGTYIERADYSQMYVTHETHETHIHAPDLSFMNEPSKSEKKRIRAHKLELERIRYGLRSSRGGSRSNDSESDSEW</sequence>
<evidence type="ECO:0000313" key="3">
    <source>
        <dbReference type="Proteomes" id="UP000710849"/>
    </source>
</evidence>
<feature type="compositionally biased region" description="Basic and acidic residues" evidence="1">
    <location>
        <begin position="262"/>
        <end position="283"/>
    </location>
</feature>
<feature type="compositionally biased region" description="Polar residues" evidence="1">
    <location>
        <begin position="302"/>
        <end position="311"/>
    </location>
</feature>
<protein>
    <submittedName>
        <fullName evidence="2">Uncharacterized protein</fullName>
    </submittedName>
</protein>
<feature type="compositionally biased region" description="Basic and acidic residues" evidence="1">
    <location>
        <begin position="9"/>
        <end position="22"/>
    </location>
</feature>
<feature type="compositionally biased region" description="Polar residues" evidence="1">
    <location>
        <begin position="248"/>
        <end position="261"/>
    </location>
</feature>
<dbReference type="RefSeq" id="XP_038731933.1">
    <property type="nucleotide sequence ID" value="XM_038877001.1"/>
</dbReference>
<dbReference type="GeneID" id="62150077"/>
<evidence type="ECO:0000313" key="2">
    <source>
        <dbReference type="EMBL" id="KAF7941651.1"/>
    </source>
</evidence>
<dbReference type="AlphaFoldDB" id="A0A9P5IPA0"/>
<feature type="compositionally biased region" description="Polar residues" evidence="1">
    <location>
        <begin position="64"/>
        <end position="89"/>
    </location>
</feature>
<feature type="region of interest" description="Disordered" evidence="1">
    <location>
        <begin position="1"/>
        <end position="370"/>
    </location>
</feature>
<evidence type="ECO:0000256" key="1">
    <source>
        <dbReference type="SAM" id="MobiDB-lite"/>
    </source>
</evidence>
<dbReference type="Proteomes" id="UP000710849">
    <property type="component" value="Unassembled WGS sequence"/>
</dbReference>
<feature type="region of interest" description="Disordered" evidence="1">
    <location>
        <begin position="391"/>
        <end position="441"/>
    </location>
</feature>
<comment type="caution">
    <text evidence="2">The sequence shown here is derived from an EMBL/GenBank/DDBJ whole genome shotgun (WGS) entry which is preliminary data.</text>
</comment>
<organism evidence="2 3">
    <name type="scientific">Botrytis byssoidea</name>
    <dbReference type="NCBI Taxonomy" id="139641"/>
    <lineage>
        <taxon>Eukaryota</taxon>
        <taxon>Fungi</taxon>
        <taxon>Dikarya</taxon>
        <taxon>Ascomycota</taxon>
        <taxon>Pezizomycotina</taxon>
        <taxon>Leotiomycetes</taxon>
        <taxon>Helotiales</taxon>
        <taxon>Sclerotiniaceae</taxon>
        <taxon>Botrytis</taxon>
    </lineage>
</organism>
<feature type="compositionally biased region" description="Low complexity" evidence="1">
    <location>
        <begin position="336"/>
        <end position="350"/>
    </location>
</feature>
<name>A0A9P5IPA0_9HELO</name>
<dbReference type="EMBL" id="RCSW01000012">
    <property type="protein sequence ID" value="KAF7941651.1"/>
    <property type="molecule type" value="Genomic_DNA"/>
</dbReference>
<feature type="compositionally biased region" description="Polar residues" evidence="1">
    <location>
        <begin position="164"/>
        <end position="183"/>
    </location>
</feature>
<feature type="compositionally biased region" description="Polar residues" evidence="1">
    <location>
        <begin position="135"/>
        <end position="147"/>
    </location>
</feature>
<reference evidence="2 3" key="1">
    <citation type="journal article" date="2020" name="Genome Biol. Evol.">
        <title>Comparative genomics of Sclerotiniaceae.</title>
        <authorList>
            <person name="Valero Jimenez C.A."/>
            <person name="Steentjes M."/>
            <person name="Scholten O.E."/>
            <person name="Van Kan J.A.L."/>
        </authorList>
    </citation>
    <scope>NUCLEOTIDE SEQUENCE [LARGE SCALE GENOMIC DNA]</scope>
    <source>
        <strain evidence="2 3">MUCL 94</strain>
    </source>
</reference>
<gene>
    <name evidence="2" type="ORF">EAE97_006488</name>
</gene>
<accession>A0A9P5IPA0</accession>